<dbReference type="GO" id="GO:0010215">
    <property type="term" value="P:cellulose microfibril organization"/>
    <property type="evidence" value="ECO:0007669"/>
    <property type="project" value="InterPro"/>
</dbReference>
<dbReference type="InterPro" id="IPR056900">
    <property type="entry name" value="COB_C"/>
</dbReference>
<dbReference type="PANTHER" id="PTHR31673">
    <property type="entry name" value="PROTEIN COBRA"/>
    <property type="match status" value="1"/>
</dbReference>
<dbReference type="Proteomes" id="UP000265520">
    <property type="component" value="Unassembled WGS sequence"/>
</dbReference>
<comment type="caution">
    <text evidence="8">The sequence shown here is derived from an EMBL/GenBank/DDBJ whole genome shotgun (WGS) entry which is preliminary data.</text>
</comment>
<accession>A0A392PV87</accession>
<dbReference type="PANTHER" id="PTHR31673:SF23">
    <property type="entry name" value="COBRA-LIKE PROTEIN 4"/>
    <property type="match status" value="1"/>
</dbReference>
<dbReference type="GO" id="GO:0098552">
    <property type="term" value="C:side of membrane"/>
    <property type="evidence" value="ECO:0007669"/>
    <property type="project" value="UniProtKB-KW"/>
</dbReference>
<keyword evidence="6" id="KW-0449">Lipoprotein</keyword>
<keyword evidence="3" id="KW-0472">Membrane</keyword>
<evidence type="ECO:0000313" key="8">
    <source>
        <dbReference type="EMBL" id="MCI15409.1"/>
    </source>
</evidence>
<feature type="non-terminal residue" evidence="8">
    <location>
        <position position="1"/>
    </location>
</feature>
<dbReference type="GO" id="GO:0005886">
    <property type="term" value="C:plasma membrane"/>
    <property type="evidence" value="ECO:0007669"/>
    <property type="project" value="UniProtKB-SubCell"/>
</dbReference>
<evidence type="ECO:0000256" key="2">
    <source>
        <dbReference type="ARBA" id="ARBA00005507"/>
    </source>
</evidence>
<evidence type="ECO:0000313" key="9">
    <source>
        <dbReference type="Proteomes" id="UP000265520"/>
    </source>
</evidence>
<protein>
    <submittedName>
        <fullName evidence="8">COBRA-like protein 4-like</fullName>
    </submittedName>
</protein>
<name>A0A392PV87_9FABA</name>
<comment type="subcellular location">
    <subcellularLocation>
        <location evidence="1">Cell membrane</location>
        <topology evidence="1">Lipid-anchor</topology>
        <topology evidence="1">GPI-anchor</topology>
    </subcellularLocation>
</comment>
<dbReference type="InterPro" id="IPR006918">
    <property type="entry name" value="COBRA_pln"/>
</dbReference>
<dbReference type="Pfam" id="PF25079">
    <property type="entry name" value="COB_C"/>
    <property type="match status" value="1"/>
</dbReference>
<sequence>YDTGMFYGVKFFNDILMEAGKSGYVQSEVLLLKNKETFTFSQGWAFPRRVYFNDDECIMPSPDSYPFLLPMSSTSKHYSLSPSFSSQVVGEIVGLCDWRQA</sequence>
<evidence type="ECO:0000259" key="7">
    <source>
        <dbReference type="Pfam" id="PF25079"/>
    </source>
</evidence>
<dbReference type="EMBL" id="LXQA010096356">
    <property type="protein sequence ID" value="MCI15409.1"/>
    <property type="molecule type" value="Genomic_DNA"/>
</dbReference>
<evidence type="ECO:0000256" key="1">
    <source>
        <dbReference type="ARBA" id="ARBA00004609"/>
    </source>
</evidence>
<evidence type="ECO:0000256" key="3">
    <source>
        <dbReference type="ARBA" id="ARBA00022622"/>
    </source>
</evidence>
<evidence type="ECO:0000256" key="5">
    <source>
        <dbReference type="ARBA" id="ARBA00023180"/>
    </source>
</evidence>
<proteinExistence type="inferred from homology"/>
<reference evidence="8 9" key="1">
    <citation type="journal article" date="2018" name="Front. Plant Sci.">
        <title>Red Clover (Trifolium pratense) and Zigzag Clover (T. medium) - A Picture of Genomic Similarities and Differences.</title>
        <authorList>
            <person name="Dluhosova J."/>
            <person name="Istvanek J."/>
            <person name="Nedelnik J."/>
            <person name="Repkova J."/>
        </authorList>
    </citation>
    <scope>NUCLEOTIDE SEQUENCE [LARGE SCALE GENOMIC DNA]</scope>
    <source>
        <strain evidence="9">cv. 10/8</strain>
        <tissue evidence="8">Leaf</tissue>
    </source>
</reference>
<keyword evidence="4" id="KW-0732">Signal</keyword>
<keyword evidence="9" id="KW-1185">Reference proteome</keyword>
<comment type="similarity">
    <text evidence="2">Belongs to the COBRA family.</text>
</comment>
<keyword evidence="3" id="KW-0336">GPI-anchor</keyword>
<dbReference type="AlphaFoldDB" id="A0A392PV87"/>
<keyword evidence="5" id="KW-0325">Glycoprotein</keyword>
<evidence type="ECO:0000256" key="6">
    <source>
        <dbReference type="ARBA" id="ARBA00023288"/>
    </source>
</evidence>
<feature type="domain" description="COBRA C-terminal" evidence="7">
    <location>
        <begin position="2"/>
        <end position="66"/>
    </location>
</feature>
<evidence type="ECO:0000256" key="4">
    <source>
        <dbReference type="ARBA" id="ARBA00022729"/>
    </source>
</evidence>
<dbReference type="GO" id="GO:0052324">
    <property type="term" value="P:plant-type cell wall cellulose biosynthetic process"/>
    <property type="evidence" value="ECO:0007669"/>
    <property type="project" value="TreeGrafter"/>
</dbReference>
<organism evidence="8 9">
    <name type="scientific">Trifolium medium</name>
    <dbReference type="NCBI Taxonomy" id="97028"/>
    <lineage>
        <taxon>Eukaryota</taxon>
        <taxon>Viridiplantae</taxon>
        <taxon>Streptophyta</taxon>
        <taxon>Embryophyta</taxon>
        <taxon>Tracheophyta</taxon>
        <taxon>Spermatophyta</taxon>
        <taxon>Magnoliopsida</taxon>
        <taxon>eudicotyledons</taxon>
        <taxon>Gunneridae</taxon>
        <taxon>Pentapetalae</taxon>
        <taxon>rosids</taxon>
        <taxon>fabids</taxon>
        <taxon>Fabales</taxon>
        <taxon>Fabaceae</taxon>
        <taxon>Papilionoideae</taxon>
        <taxon>50 kb inversion clade</taxon>
        <taxon>NPAAA clade</taxon>
        <taxon>Hologalegina</taxon>
        <taxon>IRL clade</taxon>
        <taxon>Trifolieae</taxon>
        <taxon>Trifolium</taxon>
    </lineage>
</organism>